<dbReference type="Pfam" id="PF00999">
    <property type="entry name" value="Na_H_Exchanger"/>
    <property type="match status" value="1"/>
</dbReference>
<feature type="transmembrane region" description="Helical" evidence="7">
    <location>
        <begin position="501"/>
        <end position="519"/>
    </location>
</feature>
<evidence type="ECO:0000256" key="3">
    <source>
        <dbReference type="ARBA" id="ARBA00022692"/>
    </source>
</evidence>
<feature type="transmembrane region" description="Helical" evidence="7">
    <location>
        <begin position="435"/>
        <end position="456"/>
    </location>
</feature>
<dbReference type="PANTHER" id="PTHR31102">
    <property type="match status" value="1"/>
</dbReference>
<evidence type="ECO:0000313" key="10">
    <source>
        <dbReference type="Proteomes" id="UP001162164"/>
    </source>
</evidence>
<feature type="transmembrane region" description="Helical" evidence="7">
    <location>
        <begin position="349"/>
        <end position="369"/>
    </location>
</feature>
<name>A0ABQ9JX12_9CUCU</name>
<evidence type="ECO:0000256" key="4">
    <source>
        <dbReference type="ARBA" id="ARBA00022989"/>
    </source>
</evidence>
<feature type="transmembrane region" description="Helical" evidence="7">
    <location>
        <begin position="468"/>
        <end position="489"/>
    </location>
</feature>
<evidence type="ECO:0000256" key="5">
    <source>
        <dbReference type="ARBA" id="ARBA00023136"/>
    </source>
</evidence>
<feature type="transmembrane region" description="Helical" evidence="7">
    <location>
        <begin position="381"/>
        <end position="398"/>
    </location>
</feature>
<organism evidence="9 10">
    <name type="scientific">Molorchus minor</name>
    <dbReference type="NCBI Taxonomy" id="1323400"/>
    <lineage>
        <taxon>Eukaryota</taxon>
        <taxon>Metazoa</taxon>
        <taxon>Ecdysozoa</taxon>
        <taxon>Arthropoda</taxon>
        <taxon>Hexapoda</taxon>
        <taxon>Insecta</taxon>
        <taxon>Pterygota</taxon>
        <taxon>Neoptera</taxon>
        <taxon>Endopterygota</taxon>
        <taxon>Coleoptera</taxon>
        <taxon>Polyphaga</taxon>
        <taxon>Cucujiformia</taxon>
        <taxon>Chrysomeloidea</taxon>
        <taxon>Cerambycidae</taxon>
        <taxon>Lamiinae</taxon>
        <taxon>Monochamini</taxon>
        <taxon>Molorchus</taxon>
    </lineage>
</organism>
<evidence type="ECO:0000313" key="9">
    <source>
        <dbReference type="EMBL" id="KAJ8982855.1"/>
    </source>
</evidence>
<feature type="compositionally biased region" description="Polar residues" evidence="6">
    <location>
        <begin position="1"/>
        <end position="23"/>
    </location>
</feature>
<dbReference type="InterPro" id="IPR051843">
    <property type="entry name" value="CPA1_transporter"/>
</dbReference>
<evidence type="ECO:0000256" key="6">
    <source>
        <dbReference type="SAM" id="MobiDB-lite"/>
    </source>
</evidence>
<feature type="transmembrane region" description="Helical" evidence="7">
    <location>
        <begin position="587"/>
        <end position="609"/>
    </location>
</feature>
<evidence type="ECO:0000256" key="1">
    <source>
        <dbReference type="ARBA" id="ARBA00004141"/>
    </source>
</evidence>
<accession>A0ABQ9JX12</accession>
<dbReference type="Gene3D" id="1.20.1530.20">
    <property type="match status" value="1"/>
</dbReference>
<evidence type="ECO:0000259" key="8">
    <source>
        <dbReference type="Pfam" id="PF00999"/>
    </source>
</evidence>
<feature type="transmembrane region" description="Helical" evidence="7">
    <location>
        <begin position="138"/>
        <end position="155"/>
    </location>
</feature>
<keyword evidence="4 7" id="KW-1133">Transmembrane helix</keyword>
<feature type="transmembrane region" description="Helical" evidence="7">
    <location>
        <begin position="254"/>
        <end position="272"/>
    </location>
</feature>
<keyword evidence="3 7" id="KW-0812">Transmembrane</keyword>
<proteinExistence type="inferred from homology"/>
<reference evidence="9" key="1">
    <citation type="journal article" date="2023" name="Insect Mol. Biol.">
        <title>Genome sequencing provides insights into the evolution of gene families encoding plant cell wall-degrading enzymes in longhorned beetles.</title>
        <authorList>
            <person name="Shin N.R."/>
            <person name="Okamura Y."/>
            <person name="Kirsch R."/>
            <person name="Pauchet Y."/>
        </authorList>
    </citation>
    <scope>NUCLEOTIDE SEQUENCE</scope>
    <source>
        <strain evidence="9">MMC_N1</strain>
    </source>
</reference>
<feature type="domain" description="Cation/H+ exchanger transmembrane" evidence="8">
    <location>
        <begin position="177"/>
        <end position="517"/>
    </location>
</feature>
<gene>
    <name evidence="9" type="ORF">NQ317_002262</name>
</gene>
<keyword evidence="10" id="KW-1185">Reference proteome</keyword>
<dbReference type="EMBL" id="JAPWTJ010000103">
    <property type="protein sequence ID" value="KAJ8982855.1"/>
    <property type="molecule type" value="Genomic_DNA"/>
</dbReference>
<dbReference type="InterPro" id="IPR038770">
    <property type="entry name" value="Na+/solute_symporter_sf"/>
</dbReference>
<comment type="subcellular location">
    <subcellularLocation>
        <location evidence="1">Membrane</location>
        <topology evidence="1">Multi-pass membrane protein</topology>
    </subcellularLocation>
</comment>
<protein>
    <recommendedName>
        <fullName evidence="8">Cation/H+ exchanger transmembrane domain-containing protein</fullName>
    </recommendedName>
</protein>
<feature type="transmembrane region" description="Helical" evidence="7">
    <location>
        <begin position="278"/>
        <end position="299"/>
    </location>
</feature>
<keyword evidence="5 7" id="KW-0472">Membrane</keyword>
<dbReference type="Proteomes" id="UP001162164">
    <property type="component" value="Unassembled WGS sequence"/>
</dbReference>
<evidence type="ECO:0000256" key="2">
    <source>
        <dbReference type="ARBA" id="ARBA00007367"/>
    </source>
</evidence>
<dbReference type="InterPro" id="IPR006153">
    <property type="entry name" value="Cation/H_exchanger_TM"/>
</dbReference>
<comment type="caution">
    <text evidence="9">The sequence shown here is derived from an EMBL/GenBank/DDBJ whole genome shotgun (WGS) entry which is preliminary data.</text>
</comment>
<evidence type="ECO:0000256" key="7">
    <source>
        <dbReference type="SAM" id="Phobius"/>
    </source>
</evidence>
<feature type="region of interest" description="Disordered" evidence="6">
    <location>
        <begin position="1"/>
        <end position="26"/>
    </location>
</feature>
<feature type="transmembrane region" description="Helical" evidence="7">
    <location>
        <begin position="311"/>
        <end position="334"/>
    </location>
</feature>
<dbReference type="PANTHER" id="PTHR31102:SF1">
    <property type="entry name" value="CATION_H+ EXCHANGER DOMAIN-CONTAINING PROTEIN"/>
    <property type="match status" value="1"/>
</dbReference>
<sequence length="661" mass="72619">MPHLTSQAATRKISSSQDTNGIDNLSFEHPHFRKISTNSNLYQEDRMRKKHVNPDHFRNDIIEYGDHKIKKISVAESELTSKGLDTVVEEDDADRSWWYNFCLKCSTTDEGKRPWEPNWWQRLFPHPFWPSYRKFSRILCLILIGILTWIVVYTVVGETAAPPDGRLYQLIVLSICAHLGGWLMGLTTFPPLVGMLFTGILFQNIGAVDIDEEFSEITSELGHMALVIILIRAGLDLDPAALQKLKFTVLKLSLIPWCVESIAVMILAKFLLNMSWAYAVLLGSIISAVSPAVVVPCLFRLRSKGYGVAKGIPTLIIAVASIDDAASVAIFGIIKSFMFSDSSLINNAIFGPLLIVAGIAFGVLWGMLCNFIPERNDPFTTPLRVLLVLTGGMGAVFGSEYIGYGGAGPLGCVTAAFVAMACWSKHGWEVDNNPAATAFEIFWMIIQPALFGVTGAKIKFNELDGGVVGISVGILVAAVVIRIFFTVLVGFGCKLNLKEKIFVSIAWMCKAIVQVYGLIELARVINGGKECGKFILGDIEYNVHSRLIQKSGNTHSKLKEIAYAALGPIALTMVDPGTVEYDYAEKILTTCVLSIVVTAPTGALLTTFLGPQLLTKANLPPLAEVRRRKKSRLSMRDLSIGDEEELTANKHATLERDEVTV</sequence>
<comment type="similarity">
    <text evidence="2">Belongs to the monovalent cation:proton antiporter 1 (CPA1) transporter (TC 2.A.36) family.</text>
</comment>